<dbReference type="Pfam" id="PF20360">
    <property type="entry name" value="DUF6655"/>
    <property type="match status" value="1"/>
</dbReference>
<gene>
    <name evidence="2" type="ORF">RBSH_03437</name>
</gene>
<dbReference type="PATRIC" id="fig|993517.3.peg.3724"/>
<dbReference type="Proteomes" id="UP000007993">
    <property type="component" value="Unassembled WGS sequence"/>
</dbReference>
<reference evidence="2 3" key="1">
    <citation type="journal article" date="2013" name="Mar. Genomics">
        <title>Expression of sulfatases in Rhodopirellula baltica and the diversity of sulfatases in the genus Rhodopirellula.</title>
        <authorList>
            <person name="Wegner C.E."/>
            <person name="Richter-Heitmann T."/>
            <person name="Klindworth A."/>
            <person name="Klockow C."/>
            <person name="Richter M."/>
            <person name="Achstetter T."/>
            <person name="Glockner F.O."/>
            <person name="Harder J."/>
        </authorList>
    </citation>
    <scope>NUCLEOTIDE SEQUENCE [LARGE SCALE GENOMIC DNA]</scope>
    <source>
        <strain evidence="2 3">SH28</strain>
    </source>
</reference>
<feature type="region of interest" description="Disordered" evidence="1">
    <location>
        <begin position="467"/>
        <end position="510"/>
    </location>
</feature>
<accession>K5D3K3</accession>
<dbReference type="EMBL" id="AMCW01000100">
    <property type="protein sequence ID" value="EKK01197.1"/>
    <property type="molecule type" value="Genomic_DNA"/>
</dbReference>
<feature type="compositionally biased region" description="Polar residues" evidence="1">
    <location>
        <begin position="1"/>
        <end position="25"/>
    </location>
</feature>
<comment type="caution">
    <text evidence="2">The sequence shown here is derived from an EMBL/GenBank/DDBJ whole genome shotgun (WGS) entry which is preliminary data.</text>
</comment>
<protein>
    <submittedName>
        <fullName evidence="2">Uncharacterized protein</fullName>
    </submittedName>
</protein>
<organism evidence="2 3">
    <name type="scientific">Rhodopirellula baltica SH28</name>
    <dbReference type="NCBI Taxonomy" id="993517"/>
    <lineage>
        <taxon>Bacteria</taxon>
        <taxon>Pseudomonadati</taxon>
        <taxon>Planctomycetota</taxon>
        <taxon>Planctomycetia</taxon>
        <taxon>Pirellulales</taxon>
        <taxon>Pirellulaceae</taxon>
        <taxon>Rhodopirellula</taxon>
    </lineage>
</organism>
<feature type="region of interest" description="Disordered" evidence="1">
    <location>
        <begin position="1"/>
        <end position="27"/>
    </location>
</feature>
<dbReference type="AlphaFoldDB" id="K5D3K3"/>
<name>K5D3K3_RHOBT</name>
<sequence>MGITGQSSGTQVGQRFRSTASQGSAHRNAKLVSSGRIVRDELRSQASFFFFRKIRNSALNLSLVFAPLAEEGCFVVARDVGCRGGLFPRFEVFHMLIGSSGLLVLIQNVRCVWWCLFANPQTVEEILDRFHVEIAHPDTPPCYTQNARPMFRNRLPIRFATPHTDHRCAQKRCQVPFLRTTEELNAIQPGRKPSARPLKMLFGLGVMLALFSGCGTTKEHQATEQLLLSDAVDRSVSTIDFRPLSGEKVYLDTSYLRSVKATTFVNADYVTSALRQQVMAAGCYLQDSSAEADIIIEARIGTLGYDDHRVTLGVPENSAINSTVSLFPGSPNVPQIPEIAVARRDNREGAAKVAAFAYDRETREAVWQSGISQSRSTARDTWVMGVGPFQGGSIRDETRLAGSKLLRFGRRSTGSPPKVFSRPPVDYTAETRFDGGYPVLRDENQSMIGGGLLPGEPLPSVMATEMLAKDDAGDSTDVSEVEKEASEEPTSKKAQPAEKIAAPPLKKKLR</sequence>
<dbReference type="InterPro" id="IPR046596">
    <property type="entry name" value="DUF6655"/>
</dbReference>
<evidence type="ECO:0000313" key="3">
    <source>
        <dbReference type="Proteomes" id="UP000007993"/>
    </source>
</evidence>
<proteinExistence type="predicted"/>
<evidence type="ECO:0000313" key="2">
    <source>
        <dbReference type="EMBL" id="EKK01197.1"/>
    </source>
</evidence>
<feature type="compositionally biased region" description="Basic and acidic residues" evidence="1">
    <location>
        <begin position="480"/>
        <end position="491"/>
    </location>
</feature>
<evidence type="ECO:0000256" key="1">
    <source>
        <dbReference type="SAM" id="MobiDB-lite"/>
    </source>
</evidence>